<keyword evidence="1" id="KW-1133">Transmembrane helix</keyword>
<evidence type="ECO:0000313" key="2">
    <source>
        <dbReference type="EMBL" id="KAF6026839.1"/>
    </source>
</evidence>
<feature type="transmembrane region" description="Helical" evidence="1">
    <location>
        <begin position="150"/>
        <end position="167"/>
    </location>
</feature>
<dbReference type="GO" id="GO:0016020">
    <property type="term" value="C:membrane"/>
    <property type="evidence" value="ECO:0007669"/>
    <property type="project" value="TreeGrafter"/>
</dbReference>
<evidence type="ECO:0000256" key="1">
    <source>
        <dbReference type="SAM" id="Phobius"/>
    </source>
</evidence>
<keyword evidence="1" id="KW-0472">Membrane</keyword>
<dbReference type="EMBL" id="VXIV02002198">
    <property type="protein sequence ID" value="KAF6026839.1"/>
    <property type="molecule type" value="Genomic_DNA"/>
</dbReference>
<organism evidence="2 3">
    <name type="scientific">Bugula neritina</name>
    <name type="common">Brown bryozoan</name>
    <name type="synonym">Sertularia neritina</name>
    <dbReference type="NCBI Taxonomy" id="10212"/>
    <lineage>
        <taxon>Eukaryota</taxon>
        <taxon>Metazoa</taxon>
        <taxon>Spiralia</taxon>
        <taxon>Lophotrochozoa</taxon>
        <taxon>Bryozoa</taxon>
        <taxon>Gymnolaemata</taxon>
        <taxon>Cheilostomatida</taxon>
        <taxon>Flustrina</taxon>
        <taxon>Buguloidea</taxon>
        <taxon>Bugulidae</taxon>
        <taxon>Bugula</taxon>
    </lineage>
</organism>
<dbReference type="PANTHER" id="PTHR12242:SF49">
    <property type="entry name" value="HEADBUTT, ISOFORM E"/>
    <property type="match status" value="1"/>
</dbReference>
<keyword evidence="3" id="KW-1185">Reference proteome</keyword>
<dbReference type="PANTHER" id="PTHR12242">
    <property type="entry name" value="OS02G0130600 PROTEIN-RELATED"/>
    <property type="match status" value="1"/>
</dbReference>
<dbReference type="Pfam" id="PF21534">
    <property type="entry name" value="Rost"/>
    <property type="match status" value="1"/>
</dbReference>
<keyword evidence="1" id="KW-0812">Transmembrane</keyword>
<accession>A0A7J7JKG1</accession>
<gene>
    <name evidence="2" type="ORF">EB796_014853</name>
</gene>
<reference evidence="2" key="1">
    <citation type="submission" date="2020-06" db="EMBL/GenBank/DDBJ databases">
        <title>Draft genome of Bugula neritina, a colonial animal packing powerful symbionts and potential medicines.</title>
        <authorList>
            <person name="Rayko M."/>
        </authorList>
    </citation>
    <scope>NUCLEOTIDE SEQUENCE [LARGE SCALE GENOMIC DNA]</scope>
    <source>
        <strain evidence="2">Kwan_BN1</strain>
    </source>
</reference>
<dbReference type="InterPro" id="IPR049352">
    <property type="entry name" value="Rost"/>
</dbReference>
<evidence type="ECO:0000313" key="3">
    <source>
        <dbReference type="Proteomes" id="UP000593567"/>
    </source>
</evidence>
<sequence length="213" mass="24901">MCGGNKDTECSSKNFLFSNAASWRLYSPENVNSKSVRVFYLVWRWFWTILFTTFLVLSGALPQTWYTDQSQRIKYFIYLTNWGYLTFCIAQIWNAATSTAGYFTQDMEVRWYMKINWFLYSLTSSPAVLISLLFWALIYSSSYPLEPDTFFTHGINCLFTLLDIWLTAMPIKILHFYVPASFAVVYVVFSVIYDYSNGTNALLRPYIYSVNSN</sequence>
<feature type="transmembrane region" description="Helical" evidence="1">
    <location>
        <begin position="75"/>
        <end position="96"/>
    </location>
</feature>
<dbReference type="Proteomes" id="UP000593567">
    <property type="component" value="Unassembled WGS sequence"/>
</dbReference>
<feature type="transmembrane region" description="Helical" evidence="1">
    <location>
        <begin position="42"/>
        <end position="63"/>
    </location>
</feature>
<dbReference type="AlphaFoldDB" id="A0A7J7JKG1"/>
<name>A0A7J7JKG1_BUGNE</name>
<feature type="transmembrane region" description="Helical" evidence="1">
    <location>
        <begin position="174"/>
        <end position="193"/>
    </location>
</feature>
<feature type="transmembrane region" description="Helical" evidence="1">
    <location>
        <begin position="117"/>
        <end position="138"/>
    </location>
</feature>
<comment type="caution">
    <text evidence="2">The sequence shown here is derived from an EMBL/GenBank/DDBJ whole genome shotgun (WGS) entry which is preliminary data.</text>
</comment>
<dbReference type="OrthoDB" id="419711at2759"/>
<proteinExistence type="predicted"/>
<protein>
    <submittedName>
        <fullName evidence="2">Uncharacterized protein</fullName>
    </submittedName>
</protein>